<name>A0A8T9SZZ5_9BACT</name>
<dbReference type="KEGG" id="haei:MUN82_04160"/>
<organism evidence="1 2">
    <name type="scientific">Hymenobacter aerilatus</name>
    <dbReference type="NCBI Taxonomy" id="2932251"/>
    <lineage>
        <taxon>Bacteria</taxon>
        <taxon>Pseudomonadati</taxon>
        <taxon>Bacteroidota</taxon>
        <taxon>Cytophagia</taxon>
        <taxon>Cytophagales</taxon>
        <taxon>Hymenobacteraceae</taxon>
        <taxon>Hymenobacter</taxon>
    </lineage>
</organism>
<dbReference type="EMBL" id="CP095053">
    <property type="protein sequence ID" value="UOR06293.1"/>
    <property type="molecule type" value="Genomic_DNA"/>
</dbReference>
<protein>
    <submittedName>
        <fullName evidence="1">GxxExxY protein</fullName>
    </submittedName>
</protein>
<dbReference type="RefSeq" id="WP_245095237.1">
    <property type="nucleotide sequence ID" value="NZ_CP095053.1"/>
</dbReference>
<dbReference type="Pfam" id="PF13366">
    <property type="entry name" value="PDDEXK_3"/>
    <property type="match status" value="1"/>
</dbReference>
<gene>
    <name evidence="1" type="ORF">MUN82_04160</name>
</gene>
<dbReference type="AlphaFoldDB" id="A0A8T9SZZ5"/>
<dbReference type="InterPro" id="IPR026350">
    <property type="entry name" value="GxxExxY"/>
</dbReference>
<evidence type="ECO:0000313" key="1">
    <source>
        <dbReference type="EMBL" id="UOR06293.1"/>
    </source>
</evidence>
<reference evidence="1 2" key="1">
    <citation type="submission" date="2022-04" db="EMBL/GenBank/DDBJ databases">
        <title>Hymenobacter sp. isolated from the air.</title>
        <authorList>
            <person name="Won M."/>
            <person name="Lee C.-M."/>
            <person name="Woen H.-Y."/>
            <person name="Kwon S.-W."/>
        </authorList>
    </citation>
    <scope>NUCLEOTIDE SEQUENCE [LARGE SCALE GENOMIC DNA]</scope>
    <source>
        <strain evidence="2">5413 J-13</strain>
    </source>
</reference>
<sequence>MLLDTRYNTLTGAVISCAMQVHRTLGNGFQEVIYQRYLALEMEREGLVFAREVEMPLYYRDTEVGSRRVDFLVDDTVLVELKALTEIGAVHFAQTINYLEAYKLEVGLLINFGETSLRFKRFLKNQPRIIPSG</sequence>
<accession>A0A8T9SZZ5</accession>
<evidence type="ECO:0000313" key="2">
    <source>
        <dbReference type="Proteomes" id="UP000829925"/>
    </source>
</evidence>
<dbReference type="Proteomes" id="UP000829925">
    <property type="component" value="Chromosome"/>
</dbReference>
<keyword evidence="2" id="KW-1185">Reference proteome</keyword>
<dbReference type="PROSITE" id="PS51257">
    <property type="entry name" value="PROKAR_LIPOPROTEIN"/>
    <property type="match status" value="1"/>
</dbReference>
<dbReference type="NCBIfam" id="TIGR04256">
    <property type="entry name" value="GxxExxY"/>
    <property type="match status" value="1"/>
</dbReference>
<proteinExistence type="predicted"/>